<feature type="compositionally biased region" description="Basic residues" evidence="1">
    <location>
        <begin position="78"/>
        <end position="93"/>
    </location>
</feature>
<proteinExistence type="predicted"/>
<sequence>MKKSIAESRPVVPRKFDTDRKFTTERMGRQLSSLGLDPSLAINRARSKSRGRKRERSVDRREGDDGDAMDIDDNQASKKFRLRSTSRSRSRSRPRSEVVPGEGLKDSAQKVKTIKLAKKSVLKRNKNARRGEVIPTLKPKHLFSGKLSIGKTQRQ</sequence>
<evidence type="ECO:0008006" key="4">
    <source>
        <dbReference type="Google" id="ProtNLM"/>
    </source>
</evidence>
<feature type="compositionally biased region" description="Basic residues" evidence="1">
    <location>
        <begin position="45"/>
        <end position="55"/>
    </location>
</feature>
<dbReference type="Proteomes" id="UP000593560">
    <property type="component" value="Unassembled WGS sequence"/>
</dbReference>
<reference evidence="2 3" key="1">
    <citation type="journal article" date="2019" name="Genome Biol. Evol.">
        <title>Insights into the evolution of the New World diploid cottons (Gossypium, subgenus Houzingenia) based on genome sequencing.</title>
        <authorList>
            <person name="Grover C.E."/>
            <person name="Arick M.A. 2nd"/>
            <person name="Thrash A."/>
            <person name="Conover J.L."/>
            <person name="Sanders W.S."/>
            <person name="Peterson D.G."/>
            <person name="Frelichowski J.E."/>
            <person name="Scheffler J.A."/>
            <person name="Scheffler B.E."/>
            <person name="Wendel J.F."/>
        </authorList>
    </citation>
    <scope>NUCLEOTIDE SEQUENCE [LARGE SCALE GENOMIC DNA]</scope>
    <source>
        <strain evidence="2">0</strain>
        <tissue evidence="2">Leaf</tissue>
    </source>
</reference>
<gene>
    <name evidence="2" type="ORF">Gohar_004779</name>
</gene>
<comment type="caution">
    <text evidence="2">The sequence shown here is derived from an EMBL/GenBank/DDBJ whole genome shotgun (WGS) entry which is preliminary data.</text>
</comment>
<evidence type="ECO:0000313" key="3">
    <source>
        <dbReference type="Proteomes" id="UP000593560"/>
    </source>
</evidence>
<evidence type="ECO:0000313" key="2">
    <source>
        <dbReference type="EMBL" id="MBA0805249.1"/>
    </source>
</evidence>
<organism evidence="2 3">
    <name type="scientific">Gossypium harknessii</name>
    <dbReference type="NCBI Taxonomy" id="34285"/>
    <lineage>
        <taxon>Eukaryota</taxon>
        <taxon>Viridiplantae</taxon>
        <taxon>Streptophyta</taxon>
        <taxon>Embryophyta</taxon>
        <taxon>Tracheophyta</taxon>
        <taxon>Spermatophyta</taxon>
        <taxon>Magnoliopsida</taxon>
        <taxon>eudicotyledons</taxon>
        <taxon>Gunneridae</taxon>
        <taxon>Pentapetalae</taxon>
        <taxon>rosids</taxon>
        <taxon>malvids</taxon>
        <taxon>Malvales</taxon>
        <taxon>Malvaceae</taxon>
        <taxon>Malvoideae</taxon>
        <taxon>Gossypium</taxon>
    </lineage>
</organism>
<feature type="region of interest" description="Disordered" evidence="1">
    <location>
        <begin position="1"/>
        <end position="119"/>
    </location>
</feature>
<keyword evidence="3" id="KW-1185">Reference proteome</keyword>
<dbReference type="OrthoDB" id="415015at2759"/>
<feature type="compositionally biased region" description="Acidic residues" evidence="1">
    <location>
        <begin position="64"/>
        <end position="73"/>
    </location>
</feature>
<evidence type="ECO:0000256" key="1">
    <source>
        <dbReference type="SAM" id="MobiDB-lite"/>
    </source>
</evidence>
<protein>
    <recommendedName>
        <fullName evidence="4">Nucleolar GTP-binding protein 1</fullName>
    </recommendedName>
</protein>
<name>A0A7J9H608_9ROSI</name>
<dbReference type="EMBL" id="JABFAD010000008">
    <property type="protein sequence ID" value="MBA0805249.1"/>
    <property type="molecule type" value="Genomic_DNA"/>
</dbReference>
<dbReference type="AlphaFoldDB" id="A0A7J9H608"/>
<feature type="compositionally biased region" description="Basic and acidic residues" evidence="1">
    <location>
        <begin position="14"/>
        <end position="28"/>
    </location>
</feature>
<accession>A0A7J9H608</accession>